<dbReference type="GO" id="GO:0006465">
    <property type="term" value="P:signal peptide processing"/>
    <property type="evidence" value="ECO:0007669"/>
    <property type="project" value="UniProtKB-UniRule"/>
</dbReference>
<dbReference type="STRING" id="1890364.A0A2P6P0B5"/>
<evidence type="ECO:0000256" key="3">
    <source>
        <dbReference type="ARBA" id="ARBA00017057"/>
    </source>
</evidence>
<dbReference type="GO" id="GO:0008233">
    <property type="term" value="F:peptidase activity"/>
    <property type="evidence" value="ECO:0007669"/>
    <property type="project" value="UniProtKB-UniRule"/>
</dbReference>
<evidence type="ECO:0000256" key="5">
    <source>
        <dbReference type="ARBA" id="ARBA00022824"/>
    </source>
</evidence>
<dbReference type="InParanoid" id="A0A2P6P0B5"/>
<dbReference type="AlphaFoldDB" id="A0A2P6P0B5"/>
<dbReference type="GO" id="GO:0005787">
    <property type="term" value="C:signal peptidase complex"/>
    <property type="evidence" value="ECO:0007669"/>
    <property type="project" value="UniProtKB-UniRule"/>
</dbReference>
<comment type="similarity">
    <text evidence="2 9">Belongs to the SPCS2 family.</text>
</comment>
<sequence length="197" mass="22396">MSSKQQQQIASTTTAVEPSPPPAIIKVNRDDAAALKRGLDDLVLGYFLETKGFQPDYSISNQKLLVATIAVSMALLAQFWPEPFPKNWWILFVCCGTYAILANIVFQYILWFKEKDIILQTTTGEPTPLNVKSSMPKVQYNYTLCIQSRQDQNISEQLVRPVGSFYDETGRLDDVKFKKAVQDLYSTFQNAEKKKKK</sequence>
<evidence type="ECO:0000256" key="7">
    <source>
        <dbReference type="ARBA" id="ARBA00023136"/>
    </source>
</evidence>
<comment type="function">
    <text evidence="8 9">Component of the signal peptidase complex (SPC) which catalyzes the cleavage of N-terminal signal sequences from nascent proteins as they are translocated into the lumen of the endoplasmic reticulum. Enhances the enzymatic activity of SPC and facilitates the interactions between different components of the translocation site.</text>
</comment>
<dbReference type="PANTHER" id="PTHR13085">
    <property type="entry name" value="MICROSOMAL SIGNAL PEPTIDASE 25 KDA SUBUNIT"/>
    <property type="match status" value="1"/>
</dbReference>
<keyword evidence="4 9" id="KW-0812">Transmembrane</keyword>
<evidence type="ECO:0000256" key="1">
    <source>
        <dbReference type="ARBA" id="ARBA00004477"/>
    </source>
</evidence>
<dbReference type="FunCoup" id="A0A2P6P0B5">
    <property type="interactions" value="421"/>
</dbReference>
<evidence type="ECO:0000313" key="12">
    <source>
        <dbReference type="Proteomes" id="UP000241769"/>
    </source>
</evidence>
<reference evidence="11 12" key="1">
    <citation type="journal article" date="2018" name="Genome Biol. Evol.">
        <title>Multiple Roots of Fruiting Body Formation in Amoebozoa.</title>
        <authorList>
            <person name="Hillmann F."/>
            <person name="Forbes G."/>
            <person name="Novohradska S."/>
            <person name="Ferling I."/>
            <person name="Riege K."/>
            <person name="Groth M."/>
            <person name="Westermann M."/>
            <person name="Marz M."/>
            <person name="Spaller T."/>
            <person name="Winckler T."/>
            <person name="Schaap P."/>
            <person name="Glockner G."/>
        </authorList>
    </citation>
    <scope>NUCLEOTIDE SEQUENCE [LARGE SCALE GENOMIC DNA]</scope>
    <source>
        <strain evidence="11 12">Jena</strain>
    </source>
</reference>
<evidence type="ECO:0000256" key="4">
    <source>
        <dbReference type="ARBA" id="ARBA00022692"/>
    </source>
</evidence>
<keyword evidence="12" id="KW-1185">Reference proteome</keyword>
<keyword evidence="6 9" id="KW-1133">Transmembrane helix</keyword>
<dbReference type="Pfam" id="PF06703">
    <property type="entry name" value="SPC25"/>
    <property type="match status" value="1"/>
</dbReference>
<dbReference type="OrthoDB" id="29558at2759"/>
<evidence type="ECO:0000256" key="8">
    <source>
        <dbReference type="ARBA" id="ARBA00045608"/>
    </source>
</evidence>
<keyword evidence="5 9" id="KW-0256">Endoplasmic reticulum</keyword>
<keyword evidence="7 9" id="KW-0472">Membrane</keyword>
<accession>A0A2P6P0B5</accession>
<feature type="transmembrane region" description="Helical" evidence="9">
    <location>
        <begin position="64"/>
        <end position="81"/>
    </location>
</feature>
<comment type="caution">
    <text evidence="11">The sequence shown here is derived from an EMBL/GenBank/DDBJ whole genome shotgun (WGS) entry which is preliminary data.</text>
</comment>
<evidence type="ECO:0000256" key="6">
    <source>
        <dbReference type="ARBA" id="ARBA00022989"/>
    </source>
</evidence>
<evidence type="ECO:0000256" key="9">
    <source>
        <dbReference type="RuleBase" id="RU368033"/>
    </source>
</evidence>
<protein>
    <recommendedName>
        <fullName evidence="3 9">Signal peptidase complex subunit 2</fullName>
    </recommendedName>
</protein>
<feature type="region of interest" description="Disordered" evidence="10">
    <location>
        <begin position="1"/>
        <end position="22"/>
    </location>
</feature>
<feature type="transmembrane region" description="Helical" evidence="9">
    <location>
        <begin position="87"/>
        <end position="111"/>
    </location>
</feature>
<proteinExistence type="inferred from homology"/>
<gene>
    <name evidence="11" type="ORF">PROFUN_00882</name>
</gene>
<dbReference type="GO" id="GO:0045047">
    <property type="term" value="P:protein targeting to ER"/>
    <property type="evidence" value="ECO:0007669"/>
    <property type="project" value="TreeGrafter"/>
</dbReference>
<comment type="subcellular location">
    <subcellularLocation>
        <location evidence="1 9">Endoplasmic reticulum membrane</location>
        <topology evidence="1 9">Multi-pass membrane protein</topology>
    </subcellularLocation>
</comment>
<name>A0A2P6P0B5_9EUKA</name>
<feature type="compositionally biased region" description="Polar residues" evidence="10">
    <location>
        <begin position="1"/>
        <end position="16"/>
    </location>
</feature>
<dbReference type="Proteomes" id="UP000241769">
    <property type="component" value="Unassembled WGS sequence"/>
</dbReference>
<dbReference type="EMBL" id="MDYQ01000002">
    <property type="protein sequence ID" value="PRP89618.1"/>
    <property type="molecule type" value="Genomic_DNA"/>
</dbReference>
<organism evidence="11 12">
    <name type="scientific">Planoprotostelium fungivorum</name>
    <dbReference type="NCBI Taxonomy" id="1890364"/>
    <lineage>
        <taxon>Eukaryota</taxon>
        <taxon>Amoebozoa</taxon>
        <taxon>Evosea</taxon>
        <taxon>Variosea</taxon>
        <taxon>Cavosteliida</taxon>
        <taxon>Cavosteliaceae</taxon>
        <taxon>Planoprotostelium</taxon>
    </lineage>
</organism>
<evidence type="ECO:0000256" key="2">
    <source>
        <dbReference type="ARBA" id="ARBA00007324"/>
    </source>
</evidence>
<dbReference type="InterPro" id="IPR009582">
    <property type="entry name" value="Spc2/SPCS2"/>
</dbReference>
<evidence type="ECO:0000313" key="11">
    <source>
        <dbReference type="EMBL" id="PRP89618.1"/>
    </source>
</evidence>
<dbReference type="PANTHER" id="PTHR13085:SF0">
    <property type="entry name" value="SIGNAL PEPTIDASE COMPLEX SUBUNIT 2"/>
    <property type="match status" value="1"/>
</dbReference>
<evidence type="ECO:0000256" key="10">
    <source>
        <dbReference type="SAM" id="MobiDB-lite"/>
    </source>
</evidence>